<keyword evidence="1" id="KW-0812">Transmembrane</keyword>
<keyword evidence="3" id="KW-1185">Reference proteome</keyword>
<dbReference type="EMBL" id="CP001848">
    <property type="protein sequence ID" value="ADB15198.1"/>
    <property type="molecule type" value="Genomic_DNA"/>
</dbReference>
<proteinExistence type="predicted"/>
<evidence type="ECO:0000256" key="1">
    <source>
        <dbReference type="SAM" id="Phobius"/>
    </source>
</evidence>
<evidence type="ECO:0000313" key="3">
    <source>
        <dbReference type="Proteomes" id="UP000001887"/>
    </source>
</evidence>
<keyword evidence="1" id="KW-0472">Membrane</keyword>
<dbReference type="STRING" id="530564.Psta_0511"/>
<name>D2R3G7_PIRSD</name>
<organism evidence="2 3">
    <name type="scientific">Pirellula staleyi (strain ATCC 27377 / DSM 6068 / ICPB 4128)</name>
    <name type="common">Pirella staleyi</name>
    <dbReference type="NCBI Taxonomy" id="530564"/>
    <lineage>
        <taxon>Bacteria</taxon>
        <taxon>Pseudomonadati</taxon>
        <taxon>Planctomycetota</taxon>
        <taxon>Planctomycetia</taxon>
        <taxon>Pirellulales</taxon>
        <taxon>Pirellulaceae</taxon>
        <taxon>Pirellula</taxon>
    </lineage>
</organism>
<evidence type="ECO:0008006" key="4">
    <source>
        <dbReference type="Google" id="ProtNLM"/>
    </source>
</evidence>
<gene>
    <name evidence="2" type="ordered locus">Psta_0511</name>
</gene>
<dbReference type="HOGENOM" id="CLU_1676227_0_0_0"/>
<feature type="transmembrane region" description="Helical" evidence="1">
    <location>
        <begin position="35"/>
        <end position="65"/>
    </location>
</feature>
<protein>
    <recommendedName>
        <fullName evidence="4">PH domain-containing protein</fullName>
    </recommendedName>
</protein>
<evidence type="ECO:0000313" key="2">
    <source>
        <dbReference type="EMBL" id="ADB15198.1"/>
    </source>
</evidence>
<keyword evidence="1" id="KW-1133">Transmembrane helix</keyword>
<dbReference type="AlphaFoldDB" id="D2R3G7"/>
<sequence>MDPLLSPPVALRIRVAPEPISITSWPLRDEPVKSMLMIVASGAVVTLVTVASQSFWVGIAAFILLGCTMWRTMLPITYSIGQTGVRMELLGRSSLIPWGAVQSIRTYPSGVLLLPDRQQNLFTPLRGVVIPLQGHKAEVQALLDYYLQQPDPITHHR</sequence>
<accession>D2R3G7</accession>
<reference evidence="2 3" key="1">
    <citation type="journal article" date="2009" name="Stand. Genomic Sci.">
        <title>Complete genome sequence of Pirellula staleyi type strain (ATCC 27377).</title>
        <authorList>
            <person name="Clum A."/>
            <person name="Tindall B.J."/>
            <person name="Sikorski J."/>
            <person name="Ivanova N."/>
            <person name="Mavrommatis K."/>
            <person name="Lucas S."/>
            <person name="Glavina del Rio T."/>
            <person name="Nolan M."/>
            <person name="Chen F."/>
            <person name="Tice H."/>
            <person name="Pitluck S."/>
            <person name="Cheng J.F."/>
            <person name="Chertkov O."/>
            <person name="Brettin T."/>
            <person name="Han C."/>
            <person name="Detter J.C."/>
            <person name="Kuske C."/>
            <person name="Bruce D."/>
            <person name="Goodwin L."/>
            <person name="Ovchinikova G."/>
            <person name="Pati A."/>
            <person name="Mikhailova N."/>
            <person name="Chen A."/>
            <person name="Palaniappan K."/>
            <person name="Land M."/>
            <person name="Hauser L."/>
            <person name="Chang Y.J."/>
            <person name="Jeffries C.D."/>
            <person name="Chain P."/>
            <person name="Rohde M."/>
            <person name="Goker M."/>
            <person name="Bristow J."/>
            <person name="Eisen J.A."/>
            <person name="Markowitz V."/>
            <person name="Hugenholtz P."/>
            <person name="Kyrpides N.C."/>
            <person name="Klenk H.P."/>
            <person name="Lapidus A."/>
        </authorList>
    </citation>
    <scope>NUCLEOTIDE SEQUENCE [LARGE SCALE GENOMIC DNA]</scope>
    <source>
        <strain evidence="3">ATCC 27377 / DSM 6068 / ICPB 4128</strain>
    </source>
</reference>
<dbReference type="Proteomes" id="UP000001887">
    <property type="component" value="Chromosome"/>
</dbReference>
<dbReference type="KEGG" id="psl:Psta_0511"/>